<gene>
    <name evidence="13" type="ORF">PV328_007286</name>
</gene>
<evidence type="ECO:0000256" key="9">
    <source>
        <dbReference type="ARBA" id="ARBA00023224"/>
    </source>
</evidence>
<feature type="transmembrane region" description="Helical" evidence="11">
    <location>
        <begin position="241"/>
        <end position="266"/>
    </location>
</feature>
<name>A0AA39KUH4_9HYME</name>
<dbReference type="PANTHER" id="PTHR46925:SF2">
    <property type="entry name" value="G-PROTEIN COUPLED RECEPTOR TKR-1-RELATED"/>
    <property type="match status" value="1"/>
</dbReference>
<organism evidence="13 14">
    <name type="scientific">Microctonus aethiopoides</name>
    <dbReference type="NCBI Taxonomy" id="144406"/>
    <lineage>
        <taxon>Eukaryota</taxon>
        <taxon>Metazoa</taxon>
        <taxon>Ecdysozoa</taxon>
        <taxon>Arthropoda</taxon>
        <taxon>Hexapoda</taxon>
        <taxon>Insecta</taxon>
        <taxon>Pterygota</taxon>
        <taxon>Neoptera</taxon>
        <taxon>Endopterygota</taxon>
        <taxon>Hymenoptera</taxon>
        <taxon>Apocrita</taxon>
        <taxon>Ichneumonoidea</taxon>
        <taxon>Braconidae</taxon>
        <taxon>Euphorinae</taxon>
        <taxon>Microctonus</taxon>
    </lineage>
</organism>
<evidence type="ECO:0000256" key="1">
    <source>
        <dbReference type="ARBA" id="ARBA00004651"/>
    </source>
</evidence>
<comment type="similarity">
    <text evidence="2 10">Belongs to the G-protein coupled receptor 1 family.</text>
</comment>
<evidence type="ECO:0000256" key="4">
    <source>
        <dbReference type="ARBA" id="ARBA00022692"/>
    </source>
</evidence>
<proteinExistence type="inferred from homology"/>
<feature type="transmembrane region" description="Helical" evidence="11">
    <location>
        <begin position="590"/>
        <end position="611"/>
    </location>
</feature>
<dbReference type="GO" id="GO:0004995">
    <property type="term" value="F:tachykinin receptor activity"/>
    <property type="evidence" value="ECO:0007669"/>
    <property type="project" value="InterPro"/>
</dbReference>
<dbReference type="FunFam" id="1.10.1450.10:FF:000023">
    <property type="entry name" value="Tetraspanin"/>
    <property type="match status" value="1"/>
</dbReference>
<evidence type="ECO:0000313" key="14">
    <source>
        <dbReference type="Proteomes" id="UP001168990"/>
    </source>
</evidence>
<dbReference type="EMBL" id="JAQQBS010000002">
    <property type="protein sequence ID" value="KAK0174177.1"/>
    <property type="molecule type" value="Genomic_DNA"/>
</dbReference>
<dbReference type="Gene3D" id="1.10.1450.10">
    <property type="entry name" value="Tetraspanin"/>
    <property type="match status" value="1"/>
</dbReference>
<feature type="transmembrane region" description="Helical" evidence="11">
    <location>
        <begin position="146"/>
        <end position="168"/>
    </location>
</feature>
<dbReference type="CDD" id="cd15390">
    <property type="entry name" value="7tmA_TACR"/>
    <property type="match status" value="1"/>
</dbReference>
<protein>
    <recommendedName>
        <fullName evidence="12">G-protein coupled receptors family 1 profile domain-containing protein</fullName>
    </recommendedName>
</protein>
<dbReference type="AlphaFoldDB" id="A0AA39KUH4"/>
<dbReference type="PROSITE" id="PS00237">
    <property type="entry name" value="G_PROTEIN_RECEP_F1_1"/>
    <property type="match status" value="1"/>
</dbReference>
<dbReference type="InterPro" id="IPR008952">
    <property type="entry name" value="Tetraspanin_EC2_sf"/>
</dbReference>
<evidence type="ECO:0000256" key="2">
    <source>
        <dbReference type="ARBA" id="ARBA00010663"/>
    </source>
</evidence>
<dbReference type="PANTHER" id="PTHR46925">
    <property type="entry name" value="G-PROTEIN COUPLED RECEPTOR TKR-1-RELATED"/>
    <property type="match status" value="1"/>
</dbReference>
<feature type="transmembrane region" description="Helical" evidence="11">
    <location>
        <begin position="73"/>
        <end position="98"/>
    </location>
</feature>
<dbReference type="InterPro" id="IPR017452">
    <property type="entry name" value="GPCR_Rhodpsn_7TM"/>
</dbReference>
<comment type="caution">
    <text evidence="13">The sequence shown here is derived from an EMBL/GenBank/DDBJ whole genome shotgun (WGS) entry which is preliminary data.</text>
</comment>
<dbReference type="GO" id="GO:0005886">
    <property type="term" value="C:plasma membrane"/>
    <property type="evidence" value="ECO:0007669"/>
    <property type="project" value="UniProtKB-SubCell"/>
</dbReference>
<evidence type="ECO:0000259" key="12">
    <source>
        <dbReference type="PROSITE" id="PS50262"/>
    </source>
</evidence>
<dbReference type="PRINTS" id="PR00237">
    <property type="entry name" value="GPCRRHODOPSN"/>
</dbReference>
<keyword evidence="7 11" id="KW-0472">Membrane</keyword>
<dbReference type="Proteomes" id="UP001168990">
    <property type="component" value="Unassembled WGS sequence"/>
</dbReference>
<sequence length="626" mass="71685">MDPDKLDYLYNCSAIILERDITFLIQLNHTDLLAILNQALVTSTERDLLWSNFTDCLFAGKQRPFDLEWWQKLSWSAVFAVILTVATGGNIIVMWIVLAHRRMRTVTNYLLVNLSIADLMMSLLNCIFNFIFMLNSNWPFGGFYCAVNNFVANVTVASSTFTLVVISFDRYMAIMRPLRHHMSRRRTTMALILIWVASTVLAIPCLLYSTTKERKYSNGKSRTVCYIRWPDGDYLNSRSEYIYNLVFLWLTYLIPMTVMAVCYTLMGRELWGSKSIGEHTQHQKDSMKSKRKVVKMFIIVVTIFAVCWLPYQAFIIILHHHRSIVGSSYVQHVYLSFYWLAMSNAMVNPIIYYWMNNSKTDAVTLSQTFLEAHLQEDVADEWLGLGIMAVGVWAWKEKDTFNNLSRLTNVALDPAFILILVGTVTSVIGFTGCVGALRENTCLLATYAVFLGSLLLLEMTLGVLGFIFKDWIKTQATGGFQAFIIHYRDDPDQQNLIDWIQEDWLQCCGIEGPKDWDRNNYFNCSSSEIGSSEACGVPFSCCKREPNVRSEITKNKQCGYNVRKPGNNSDVLIHEKGCIQACEEWIEKHVLIIATISIATLFTQILGICFAQNLRTDIFAQKAKWH</sequence>
<evidence type="ECO:0000256" key="10">
    <source>
        <dbReference type="RuleBase" id="RU000688"/>
    </source>
</evidence>
<evidence type="ECO:0000256" key="3">
    <source>
        <dbReference type="ARBA" id="ARBA00022475"/>
    </source>
</evidence>
<dbReference type="Pfam" id="PF00335">
    <property type="entry name" value="Tetraspanin"/>
    <property type="match status" value="1"/>
</dbReference>
<feature type="transmembrane region" description="Helical" evidence="11">
    <location>
        <begin position="110"/>
        <end position="134"/>
    </location>
</feature>
<dbReference type="SUPFAM" id="SSF81321">
    <property type="entry name" value="Family A G protein-coupled receptor-like"/>
    <property type="match status" value="1"/>
</dbReference>
<evidence type="ECO:0000313" key="13">
    <source>
        <dbReference type="EMBL" id="KAK0174177.1"/>
    </source>
</evidence>
<reference evidence="13" key="2">
    <citation type="submission" date="2023-03" db="EMBL/GenBank/DDBJ databases">
        <authorList>
            <person name="Inwood S.N."/>
            <person name="Skelly J.G."/>
            <person name="Guhlin J."/>
            <person name="Harrop T.W.R."/>
            <person name="Goldson S.G."/>
            <person name="Dearden P.K."/>
        </authorList>
    </citation>
    <scope>NUCLEOTIDE SEQUENCE</scope>
    <source>
        <strain evidence="13">Irish</strain>
        <tissue evidence="13">Whole body</tissue>
    </source>
</reference>
<dbReference type="PRINTS" id="PR00244">
    <property type="entry name" value="NEUROKININR"/>
</dbReference>
<feature type="transmembrane region" description="Helical" evidence="11">
    <location>
        <begin position="444"/>
        <end position="468"/>
    </location>
</feature>
<dbReference type="InterPro" id="IPR001681">
    <property type="entry name" value="Neurokn_rcpt"/>
</dbReference>
<dbReference type="InterPro" id="IPR018499">
    <property type="entry name" value="Tetraspanin/Peripherin"/>
</dbReference>
<feature type="transmembrane region" description="Helical" evidence="11">
    <location>
        <begin position="337"/>
        <end position="355"/>
    </location>
</feature>
<evidence type="ECO:0000256" key="7">
    <source>
        <dbReference type="ARBA" id="ARBA00023136"/>
    </source>
</evidence>
<keyword evidence="8 10" id="KW-0675">Receptor</keyword>
<dbReference type="FunFam" id="1.20.1070.10:FF:000291">
    <property type="entry name" value="Predicted protein"/>
    <property type="match status" value="1"/>
</dbReference>
<keyword evidence="5 11" id="KW-1133">Transmembrane helix</keyword>
<keyword evidence="3" id="KW-1003">Cell membrane</keyword>
<evidence type="ECO:0000256" key="11">
    <source>
        <dbReference type="SAM" id="Phobius"/>
    </source>
</evidence>
<feature type="transmembrane region" description="Helical" evidence="11">
    <location>
        <begin position="293"/>
        <end position="317"/>
    </location>
</feature>
<evidence type="ECO:0000256" key="8">
    <source>
        <dbReference type="ARBA" id="ARBA00023170"/>
    </source>
</evidence>
<dbReference type="SUPFAM" id="SSF48652">
    <property type="entry name" value="Tetraspanin"/>
    <property type="match status" value="1"/>
</dbReference>
<accession>A0AA39KUH4</accession>
<feature type="domain" description="G-protein coupled receptors family 1 profile" evidence="12">
    <location>
        <begin position="89"/>
        <end position="352"/>
    </location>
</feature>
<feature type="transmembrane region" description="Helical" evidence="11">
    <location>
        <begin position="415"/>
        <end position="437"/>
    </location>
</feature>
<keyword evidence="9 10" id="KW-0807">Transducer</keyword>
<evidence type="ECO:0000256" key="6">
    <source>
        <dbReference type="ARBA" id="ARBA00023040"/>
    </source>
</evidence>
<reference evidence="13" key="1">
    <citation type="journal article" date="2023" name="bioRxiv">
        <title>Scaffold-level genome assemblies of two parasitoid biocontrol wasps reveal the parthenogenesis mechanism and an associated novel virus.</title>
        <authorList>
            <person name="Inwood S."/>
            <person name="Skelly J."/>
            <person name="Guhlin J."/>
            <person name="Harrop T."/>
            <person name="Goldson S."/>
            <person name="Dearden P."/>
        </authorList>
    </citation>
    <scope>NUCLEOTIDE SEQUENCE</scope>
    <source>
        <strain evidence="13">Irish</strain>
        <tissue evidence="13">Whole body</tissue>
    </source>
</reference>
<keyword evidence="14" id="KW-1185">Reference proteome</keyword>
<evidence type="ECO:0000256" key="5">
    <source>
        <dbReference type="ARBA" id="ARBA00022989"/>
    </source>
</evidence>
<comment type="subcellular location">
    <subcellularLocation>
        <location evidence="1">Cell membrane</location>
        <topology evidence="1">Multi-pass membrane protein</topology>
    </subcellularLocation>
</comment>
<keyword evidence="6 10" id="KW-0297">G-protein coupled receptor</keyword>
<dbReference type="Pfam" id="PF00001">
    <property type="entry name" value="7tm_1"/>
    <property type="match status" value="1"/>
</dbReference>
<keyword evidence="4 10" id="KW-0812">Transmembrane</keyword>
<dbReference type="PROSITE" id="PS50262">
    <property type="entry name" value="G_PROTEIN_RECEP_F1_2"/>
    <property type="match status" value="1"/>
</dbReference>
<dbReference type="Gene3D" id="1.20.1070.10">
    <property type="entry name" value="Rhodopsin 7-helix transmembrane proteins"/>
    <property type="match status" value="1"/>
</dbReference>
<feature type="transmembrane region" description="Helical" evidence="11">
    <location>
        <begin position="189"/>
        <end position="209"/>
    </location>
</feature>
<dbReference type="InterPro" id="IPR000276">
    <property type="entry name" value="GPCR_Rhodpsn"/>
</dbReference>